<accession>A0A844BKW9</accession>
<evidence type="ECO:0000259" key="3">
    <source>
        <dbReference type="Pfam" id="PF00535"/>
    </source>
</evidence>
<dbReference type="Gene3D" id="3.90.550.10">
    <property type="entry name" value="Spore Coat Polysaccharide Biosynthesis Protein SpsA, Chain A"/>
    <property type="match status" value="1"/>
</dbReference>
<gene>
    <name evidence="4" type="ORF">GIY11_01970</name>
</gene>
<dbReference type="InterPro" id="IPR001173">
    <property type="entry name" value="Glyco_trans_2-like"/>
</dbReference>
<dbReference type="EMBL" id="WJQR01000002">
    <property type="protein sequence ID" value="MRI80798.1"/>
    <property type="molecule type" value="Genomic_DNA"/>
</dbReference>
<dbReference type="CDD" id="cd00761">
    <property type="entry name" value="Glyco_tranf_GTA_type"/>
    <property type="match status" value="1"/>
</dbReference>
<proteinExistence type="predicted"/>
<evidence type="ECO:0000313" key="4">
    <source>
        <dbReference type="EMBL" id="MRI80798.1"/>
    </source>
</evidence>
<keyword evidence="2 4" id="KW-0808">Transferase</keyword>
<dbReference type="GO" id="GO:0016757">
    <property type="term" value="F:glycosyltransferase activity"/>
    <property type="evidence" value="ECO:0007669"/>
    <property type="project" value="UniProtKB-KW"/>
</dbReference>
<organism evidence="4 5">
    <name type="scientific">Fundicoccus ignavus</name>
    <dbReference type="NCBI Taxonomy" id="2664442"/>
    <lineage>
        <taxon>Bacteria</taxon>
        <taxon>Bacillati</taxon>
        <taxon>Bacillota</taxon>
        <taxon>Bacilli</taxon>
        <taxon>Lactobacillales</taxon>
        <taxon>Aerococcaceae</taxon>
        <taxon>Fundicoccus</taxon>
    </lineage>
</organism>
<dbReference type="InterPro" id="IPR029044">
    <property type="entry name" value="Nucleotide-diphossugar_trans"/>
</dbReference>
<dbReference type="Pfam" id="PF00535">
    <property type="entry name" value="Glycos_transf_2"/>
    <property type="match status" value="1"/>
</dbReference>
<dbReference type="PANTHER" id="PTHR22916:SF51">
    <property type="entry name" value="GLYCOSYLTRANSFERASE EPSH-RELATED"/>
    <property type="match status" value="1"/>
</dbReference>
<feature type="domain" description="Glycosyltransferase 2-like" evidence="3">
    <location>
        <begin position="13"/>
        <end position="172"/>
    </location>
</feature>
<sequence length="316" mass="37257">MRAQERCFILKVSIIIPMYNAEATIERMLQSIQQQTYPCFTVLLIDDGSTDGTKQQCQPFIQKDQRYKYHYQANGGVSSARNYGLSLSRHPYIVFLDSDDKIEPDFLERMLQPFRADDQIDFVACSFDRNDVSHLIDRKKLSAREVISDLIEPDGPMGYSCNKMFKQSIIKEHEIRFDESVHYGEDLLFCITYLLNARKAQYHSEVLFHYIVHGKSKSANLRDTKTLTHIDALEQIISLLETNEVDQLIITKYLMVYYRITLGYLFRHNLKLSNQNLEKFEQVIKKIDYSIIHNRFLEFKILLGKLYIRWHKKIKS</sequence>
<dbReference type="PANTHER" id="PTHR22916">
    <property type="entry name" value="GLYCOSYLTRANSFERASE"/>
    <property type="match status" value="1"/>
</dbReference>
<name>A0A844BKW9_9LACT</name>
<dbReference type="Proteomes" id="UP000469870">
    <property type="component" value="Unassembled WGS sequence"/>
</dbReference>
<protein>
    <submittedName>
        <fullName evidence="4">Glycosyltransferase</fullName>
    </submittedName>
</protein>
<keyword evidence="1" id="KW-0328">Glycosyltransferase</keyword>
<reference evidence="4 5" key="1">
    <citation type="submission" date="2019-11" db="EMBL/GenBank/DDBJ databases">
        <title>Characterisation of Fundicoccus ignavus gen. nov. sp. nov., a novel genus of the family Aerococcaceae isolated from bulk tank milk.</title>
        <authorList>
            <person name="Siebert A."/>
            <person name="Huptas C."/>
            <person name="Wenning M."/>
            <person name="Scherer S."/>
            <person name="Doll E.V."/>
        </authorList>
    </citation>
    <scope>NUCLEOTIDE SEQUENCE [LARGE SCALE GENOMIC DNA]</scope>
    <source>
        <strain evidence="4 5">DSM 109653</strain>
    </source>
</reference>
<evidence type="ECO:0000256" key="1">
    <source>
        <dbReference type="ARBA" id="ARBA00022676"/>
    </source>
</evidence>
<dbReference type="AlphaFoldDB" id="A0A844BKW9"/>
<dbReference type="SUPFAM" id="SSF53448">
    <property type="entry name" value="Nucleotide-diphospho-sugar transferases"/>
    <property type="match status" value="1"/>
</dbReference>
<comment type="caution">
    <text evidence="4">The sequence shown here is derived from an EMBL/GenBank/DDBJ whole genome shotgun (WGS) entry which is preliminary data.</text>
</comment>
<evidence type="ECO:0000256" key="2">
    <source>
        <dbReference type="ARBA" id="ARBA00022679"/>
    </source>
</evidence>
<evidence type="ECO:0000313" key="5">
    <source>
        <dbReference type="Proteomes" id="UP000469870"/>
    </source>
</evidence>